<gene>
    <name evidence="1" type="ORF">DCHRY22_LOCUS12684</name>
</gene>
<protein>
    <submittedName>
        <fullName evidence="1">(African queen) hypothetical protein</fullName>
    </submittedName>
</protein>
<accession>A0A8J2W962</accession>
<dbReference type="AlphaFoldDB" id="A0A8J2W962"/>
<proteinExistence type="predicted"/>
<organism evidence="1 2">
    <name type="scientific">Danaus chrysippus</name>
    <name type="common">African queen</name>
    <dbReference type="NCBI Taxonomy" id="151541"/>
    <lineage>
        <taxon>Eukaryota</taxon>
        <taxon>Metazoa</taxon>
        <taxon>Ecdysozoa</taxon>
        <taxon>Arthropoda</taxon>
        <taxon>Hexapoda</taxon>
        <taxon>Insecta</taxon>
        <taxon>Pterygota</taxon>
        <taxon>Neoptera</taxon>
        <taxon>Endopterygota</taxon>
        <taxon>Lepidoptera</taxon>
        <taxon>Glossata</taxon>
        <taxon>Ditrysia</taxon>
        <taxon>Papilionoidea</taxon>
        <taxon>Nymphalidae</taxon>
        <taxon>Danainae</taxon>
        <taxon>Danaini</taxon>
        <taxon>Danaina</taxon>
        <taxon>Danaus</taxon>
        <taxon>Anosia</taxon>
    </lineage>
</organism>
<comment type="caution">
    <text evidence="1">The sequence shown here is derived from an EMBL/GenBank/DDBJ whole genome shotgun (WGS) entry which is preliminary data.</text>
</comment>
<sequence>MSSQAEALNQASQAAVAHAQAMEKLAEASDIQARAIDRLANTFTTMSGVTHEVRDAIVDIDVSLKRLYTAPT</sequence>
<evidence type="ECO:0000313" key="1">
    <source>
        <dbReference type="EMBL" id="CAG9578619.1"/>
    </source>
</evidence>
<name>A0A8J2W962_9NEOP</name>
<dbReference type="OrthoDB" id="7464868at2759"/>
<dbReference type="Proteomes" id="UP000789524">
    <property type="component" value="Unassembled WGS sequence"/>
</dbReference>
<evidence type="ECO:0000313" key="2">
    <source>
        <dbReference type="Proteomes" id="UP000789524"/>
    </source>
</evidence>
<reference evidence="1" key="1">
    <citation type="submission" date="2021-09" db="EMBL/GenBank/DDBJ databases">
        <authorList>
            <person name="Martin H S."/>
        </authorList>
    </citation>
    <scope>NUCLEOTIDE SEQUENCE</scope>
</reference>
<dbReference type="EMBL" id="CAKASE010000078">
    <property type="protein sequence ID" value="CAG9578619.1"/>
    <property type="molecule type" value="Genomic_DNA"/>
</dbReference>
<keyword evidence="2" id="KW-1185">Reference proteome</keyword>